<dbReference type="AlphaFoldDB" id="A0A914ZR86"/>
<sequence length="91" mass="10424">VLSIEVPDPFSDIRANNSLMALSHLLTHRCFRHFSRCLLLSRFAGRRSVVTPSTSKVQLTPPHAKIQEEGRNCQPEERERRALNFREVGLV</sequence>
<evidence type="ECO:0000313" key="1">
    <source>
        <dbReference type="Proteomes" id="UP000887569"/>
    </source>
</evidence>
<evidence type="ECO:0000313" key="2">
    <source>
        <dbReference type="WBParaSite" id="PgB15_g056_t07"/>
    </source>
</evidence>
<dbReference type="WBParaSite" id="PgB15_g056_t07">
    <property type="protein sequence ID" value="PgB15_g056_t07"/>
    <property type="gene ID" value="PgB15_g056"/>
</dbReference>
<reference evidence="2" key="1">
    <citation type="submission" date="2022-11" db="UniProtKB">
        <authorList>
            <consortium name="WormBaseParasite"/>
        </authorList>
    </citation>
    <scope>IDENTIFICATION</scope>
</reference>
<accession>A0A914ZR86</accession>
<protein>
    <submittedName>
        <fullName evidence="2">Uncharacterized protein</fullName>
    </submittedName>
</protein>
<name>A0A914ZR86_PARUN</name>
<keyword evidence="1" id="KW-1185">Reference proteome</keyword>
<dbReference type="Proteomes" id="UP000887569">
    <property type="component" value="Unplaced"/>
</dbReference>
<organism evidence="1 2">
    <name type="scientific">Parascaris univalens</name>
    <name type="common">Nematode worm</name>
    <dbReference type="NCBI Taxonomy" id="6257"/>
    <lineage>
        <taxon>Eukaryota</taxon>
        <taxon>Metazoa</taxon>
        <taxon>Ecdysozoa</taxon>
        <taxon>Nematoda</taxon>
        <taxon>Chromadorea</taxon>
        <taxon>Rhabditida</taxon>
        <taxon>Spirurina</taxon>
        <taxon>Ascaridomorpha</taxon>
        <taxon>Ascaridoidea</taxon>
        <taxon>Ascarididae</taxon>
        <taxon>Parascaris</taxon>
    </lineage>
</organism>
<proteinExistence type="predicted"/>